<name>A0A9X4KHV1_9BACL</name>
<keyword evidence="3" id="KW-1185">Reference proteome</keyword>
<feature type="signal peptide" evidence="1">
    <location>
        <begin position="1"/>
        <end position="26"/>
    </location>
</feature>
<proteinExistence type="predicted"/>
<protein>
    <submittedName>
        <fullName evidence="2">Uncharacterized protein</fullName>
    </submittedName>
</protein>
<comment type="caution">
    <text evidence="2">The sequence shown here is derived from an EMBL/GenBank/DDBJ whole genome shotgun (WGS) entry which is preliminary data.</text>
</comment>
<dbReference type="RefSeq" id="WP_277566213.1">
    <property type="nucleotide sequence ID" value="NZ_JAPDHZ010000003.1"/>
</dbReference>
<dbReference type="Proteomes" id="UP001153387">
    <property type="component" value="Unassembled WGS sequence"/>
</dbReference>
<feature type="chain" id="PRO_5040909483" evidence="1">
    <location>
        <begin position="27"/>
        <end position="264"/>
    </location>
</feature>
<evidence type="ECO:0000313" key="3">
    <source>
        <dbReference type="Proteomes" id="UP001153387"/>
    </source>
</evidence>
<keyword evidence="1" id="KW-0732">Signal</keyword>
<dbReference type="AlphaFoldDB" id="A0A9X4KHV1"/>
<dbReference type="EMBL" id="JAPDHZ010000003">
    <property type="protein sequence ID" value="MDG0792413.1"/>
    <property type="molecule type" value="Genomic_DNA"/>
</dbReference>
<reference evidence="2 3" key="1">
    <citation type="submission" date="2022-10" db="EMBL/GenBank/DDBJ databases">
        <title>Comparative genomic analysis of Cohnella hashimotonis sp. nov., isolated from the International Space Station.</title>
        <authorList>
            <person name="Simpson A."/>
            <person name="Venkateswaran K."/>
        </authorList>
    </citation>
    <scope>NUCLEOTIDE SEQUENCE [LARGE SCALE GENOMIC DNA]</scope>
    <source>
        <strain evidence="2 3">DSM 18997</strain>
    </source>
</reference>
<organism evidence="2 3">
    <name type="scientific">Cohnella ginsengisoli</name>
    <dbReference type="NCBI Taxonomy" id="425004"/>
    <lineage>
        <taxon>Bacteria</taxon>
        <taxon>Bacillati</taxon>
        <taxon>Bacillota</taxon>
        <taxon>Bacilli</taxon>
        <taxon>Bacillales</taxon>
        <taxon>Paenibacillaceae</taxon>
        <taxon>Cohnella</taxon>
    </lineage>
</organism>
<sequence>MKNIFKLGLISAVATLLLALPVAASAESRTQVVAVDQTPEASAQPNGVLTRPNPTLQVQEVPLTLDHYWGTVNLTSEGFGTKDSRMLPENFNFSVNSVEITGPNSNLVYAQTWNVYHPLDWYANPYSQYGNEAGISFYSLGGAATVTIKVTNNKKEWGYFVVKVSPPAVDHLLGIVNLHPAKGVSDTVEVDLPAAFMYDVASFRPDGPYIWASKLKFTHNDTKVSFSTSLMSKTTMRWIFFNSKGQCGYYLINVEPIGYCLPPV</sequence>
<gene>
    <name evidence="2" type="ORF">OMP38_17185</name>
</gene>
<evidence type="ECO:0000313" key="2">
    <source>
        <dbReference type="EMBL" id="MDG0792413.1"/>
    </source>
</evidence>
<accession>A0A9X4KHV1</accession>
<evidence type="ECO:0000256" key="1">
    <source>
        <dbReference type="SAM" id="SignalP"/>
    </source>
</evidence>